<dbReference type="Proteomes" id="UP000324705">
    <property type="component" value="Chromosome 2A"/>
</dbReference>
<dbReference type="EMBL" id="LT934113">
    <property type="protein sequence ID" value="VAH27349.1"/>
    <property type="molecule type" value="Genomic_DNA"/>
</dbReference>
<evidence type="ECO:0000256" key="4">
    <source>
        <dbReference type="ARBA" id="ARBA00022741"/>
    </source>
</evidence>
<proteinExistence type="inferred from homology"/>
<reference evidence="7 8" key="1">
    <citation type="submission" date="2017-09" db="EMBL/GenBank/DDBJ databases">
        <authorList>
            <consortium name="International Durum Wheat Genome Sequencing Consortium (IDWGSC)"/>
            <person name="Milanesi L."/>
        </authorList>
    </citation>
    <scope>NUCLEOTIDE SEQUENCE [LARGE SCALE GENOMIC DNA]</scope>
    <source>
        <strain evidence="8">cv. Svevo</strain>
    </source>
</reference>
<feature type="domain" description="Disease resistance N-terminal" evidence="6">
    <location>
        <begin position="12"/>
        <end position="100"/>
    </location>
</feature>
<keyword evidence="5" id="KW-0611">Plant defense</keyword>
<sequence length="400" mass="45253">MEAAISVVAGELVSRFISLLMNKYHSSFSHAQSEEKMVERLQNLLMRVSMIVEEADARYITNSGMLLQLKTLSEAMYKGYRVLDTLRYQNLQDSVGIDEVSINDSSSSSLYLSIPVKRSRTKAENDDKAMRLESDGALQSLEIVVANMAEFVVLLDGCEHISRRPYDVYLYTNNFMFSRHAEKQRLLSFLLEHNNPPGDHAPAVLPIISGFAIGKKTLVAHVCGDERVRSRFSILHLNGDKLLTILDHGRTMSGTMLVVIEFASDVGDNDWKKFHLLARFGSMQPIFVSVLSYDELRYLFKTLAFGSVNPAEYSRLVQLADDFAVAIANNSGMLKNLSETSYLSTRNIDVQFWRCLFDKGVRYVKRNLSIHGVQPSMLIYRTRPSSGHHGLRFASTYHDK</sequence>
<dbReference type="OMA" id="NIDVQFW"/>
<dbReference type="AlphaFoldDB" id="A0A9R1NLY2"/>
<dbReference type="InterPro" id="IPR041118">
    <property type="entry name" value="Rx_N"/>
</dbReference>
<dbReference type="GO" id="GO:0006952">
    <property type="term" value="P:defense response"/>
    <property type="evidence" value="ECO:0007669"/>
    <property type="project" value="UniProtKB-KW"/>
</dbReference>
<keyword evidence="4" id="KW-0547">Nucleotide-binding</keyword>
<comment type="similarity">
    <text evidence="1">Belongs to the disease resistance NB-LRR family.</text>
</comment>
<evidence type="ECO:0000313" key="7">
    <source>
        <dbReference type="EMBL" id="VAH27349.1"/>
    </source>
</evidence>
<dbReference type="Pfam" id="PF18052">
    <property type="entry name" value="Rx_N"/>
    <property type="match status" value="1"/>
</dbReference>
<organism evidence="7 8">
    <name type="scientific">Triticum turgidum subsp. durum</name>
    <name type="common">Durum wheat</name>
    <name type="synonym">Triticum durum</name>
    <dbReference type="NCBI Taxonomy" id="4567"/>
    <lineage>
        <taxon>Eukaryota</taxon>
        <taxon>Viridiplantae</taxon>
        <taxon>Streptophyta</taxon>
        <taxon>Embryophyta</taxon>
        <taxon>Tracheophyta</taxon>
        <taxon>Spermatophyta</taxon>
        <taxon>Magnoliopsida</taxon>
        <taxon>Liliopsida</taxon>
        <taxon>Poales</taxon>
        <taxon>Poaceae</taxon>
        <taxon>BOP clade</taxon>
        <taxon>Pooideae</taxon>
        <taxon>Triticodae</taxon>
        <taxon>Triticeae</taxon>
        <taxon>Triticinae</taxon>
        <taxon>Triticum</taxon>
    </lineage>
</organism>
<keyword evidence="3" id="KW-0677">Repeat</keyword>
<evidence type="ECO:0000256" key="5">
    <source>
        <dbReference type="ARBA" id="ARBA00022821"/>
    </source>
</evidence>
<evidence type="ECO:0000259" key="6">
    <source>
        <dbReference type="Pfam" id="PF18052"/>
    </source>
</evidence>
<dbReference type="Gramene" id="TRITD2Av1G039840.1">
    <property type="protein sequence ID" value="TRITD2Av1G039840.1"/>
    <property type="gene ID" value="TRITD2Av1G039840"/>
</dbReference>
<dbReference type="PANTHER" id="PTHR33377:SF43">
    <property type="entry name" value="NB-ARC DOMAIN-CONTAINING PROTEIN"/>
    <property type="match status" value="1"/>
</dbReference>
<dbReference type="PANTHER" id="PTHR33377">
    <property type="entry name" value="OS10G0134700 PROTEIN-RELATED"/>
    <property type="match status" value="1"/>
</dbReference>
<gene>
    <name evidence="7" type="ORF">TRITD_2Av1G039840</name>
</gene>
<evidence type="ECO:0000256" key="3">
    <source>
        <dbReference type="ARBA" id="ARBA00022737"/>
    </source>
</evidence>
<name>A0A9R1NLY2_TRITD</name>
<dbReference type="GO" id="GO:0000166">
    <property type="term" value="F:nucleotide binding"/>
    <property type="evidence" value="ECO:0007669"/>
    <property type="project" value="UniProtKB-KW"/>
</dbReference>
<evidence type="ECO:0000256" key="2">
    <source>
        <dbReference type="ARBA" id="ARBA00022614"/>
    </source>
</evidence>
<keyword evidence="2" id="KW-0433">Leucine-rich repeat</keyword>
<evidence type="ECO:0000256" key="1">
    <source>
        <dbReference type="ARBA" id="ARBA00008894"/>
    </source>
</evidence>
<evidence type="ECO:0000313" key="8">
    <source>
        <dbReference type="Proteomes" id="UP000324705"/>
    </source>
</evidence>
<protein>
    <recommendedName>
        <fullName evidence="6">Disease resistance N-terminal domain-containing protein</fullName>
    </recommendedName>
</protein>
<accession>A0A9R1NLY2</accession>
<keyword evidence="8" id="KW-1185">Reference proteome</keyword>